<reference evidence="3 4" key="1">
    <citation type="submission" date="2023-07" db="EMBL/GenBank/DDBJ databases">
        <title>Sorghum-associated microbial communities from plants grown in Nebraska, USA.</title>
        <authorList>
            <person name="Schachtman D."/>
        </authorList>
    </citation>
    <scope>NUCLEOTIDE SEQUENCE [LARGE SCALE GENOMIC DNA]</scope>
    <source>
        <strain evidence="3 4">3262</strain>
    </source>
</reference>
<organism evidence="3 4">
    <name type="scientific">Mucilaginibacter pocheonensis</name>
    <dbReference type="NCBI Taxonomy" id="398050"/>
    <lineage>
        <taxon>Bacteria</taxon>
        <taxon>Pseudomonadati</taxon>
        <taxon>Bacteroidota</taxon>
        <taxon>Sphingobacteriia</taxon>
        <taxon>Sphingobacteriales</taxon>
        <taxon>Sphingobacteriaceae</taxon>
        <taxon>Mucilaginibacter</taxon>
    </lineage>
</organism>
<dbReference type="InterPro" id="IPR012338">
    <property type="entry name" value="Beta-lactam/transpept-like"/>
</dbReference>
<comment type="caution">
    <text evidence="3">The sequence shown here is derived from an EMBL/GenBank/DDBJ whole genome shotgun (WGS) entry which is preliminary data.</text>
</comment>
<name>A0ABU1T693_9SPHI</name>
<dbReference type="Pfam" id="PF00144">
    <property type="entry name" value="Beta-lactamase"/>
    <property type="match status" value="1"/>
</dbReference>
<dbReference type="PANTHER" id="PTHR46825">
    <property type="entry name" value="D-ALANYL-D-ALANINE-CARBOXYPEPTIDASE/ENDOPEPTIDASE AMPH"/>
    <property type="match status" value="1"/>
</dbReference>
<dbReference type="InterPro" id="IPR001466">
    <property type="entry name" value="Beta-lactam-related"/>
</dbReference>
<proteinExistence type="predicted"/>
<evidence type="ECO:0000313" key="4">
    <source>
        <dbReference type="Proteomes" id="UP001247620"/>
    </source>
</evidence>
<dbReference type="EMBL" id="JAVDUU010000001">
    <property type="protein sequence ID" value="MDR6940745.1"/>
    <property type="molecule type" value="Genomic_DNA"/>
</dbReference>
<feature type="chain" id="PRO_5045920393" evidence="1">
    <location>
        <begin position="20"/>
        <end position="473"/>
    </location>
</feature>
<evidence type="ECO:0000259" key="2">
    <source>
        <dbReference type="Pfam" id="PF00144"/>
    </source>
</evidence>
<keyword evidence="1" id="KW-0732">Signal</keyword>
<dbReference type="SUPFAM" id="SSF56601">
    <property type="entry name" value="beta-lactamase/transpeptidase-like"/>
    <property type="match status" value="1"/>
</dbReference>
<dbReference type="Gene3D" id="3.40.710.10">
    <property type="entry name" value="DD-peptidase/beta-lactamase superfamily"/>
    <property type="match status" value="1"/>
</dbReference>
<dbReference type="Proteomes" id="UP001247620">
    <property type="component" value="Unassembled WGS sequence"/>
</dbReference>
<accession>A0ABU1T693</accession>
<dbReference type="PANTHER" id="PTHR46825:SF8">
    <property type="entry name" value="BETA-LACTAMASE-RELATED"/>
    <property type="match status" value="1"/>
</dbReference>
<protein>
    <submittedName>
        <fullName evidence="3">CubicO group peptidase (Beta-lactamase class C family)</fullName>
    </submittedName>
</protein>
<sequence length="473" mass="51773">MRSLFIAFTYFALSSATFAQSRQQLKTDSVFALVQKFFNAKQADSLYALGGEHFQRTLSPGAFKSVVDQQLFPLNGIKGASLISFVNNKVSTYKLIFDAVTLQLQMSLDQNNKLELFLFQPFTQITADKLTTAATTNKLLSPMDKQIELVVRPYIQKANTVGLSVGVLKDGKISTYSYGETTKGNNQLPTPNTIFEIGSITKTFTATLLAYYVNEGKVKLTDPIIKYLPDSVAKNPALKPVTLQSLSNHTSGFSRVPDNLDFSTAGAALNPYKNYNKQQLFAYLKTCKLNSLPGERYDYSNLGVGLLGAILSQVSGKTFEQMVTDIICKPLMMQSTVQHLSPARQTNFATVYNTTGNVTPAWDFDVLAPCGALHSSVNDLLTYVKVNMSPPADKLGKALELTHQITFSKDAKLGLAWHIILVDGIEYYFHNGGTYGSSSFLAFNTQKNLAVVILSNAAESTDAIGTGILKALQ</sequence>
<evidence type="ECO:0000256" key="1">
    <source>
        <dbReference type="SAM" id="SignalP"/>
    </source>
</evidence>
<evidence type="ECO:0000313" key="3">
    <source>
        <dbReference type="EMBL" id="MDR6940745.1"/>
    </source>
</evidence>
<gene>
    <name evidence="3" type="ORF">J2W55_000573</name>
</gene>
<keyword evidence="4" id="KW-1185">Reference proteome</keyword>
<feature type="signal peptide" evidence="1">
    <location>
        <begin position="1"/>
        <end position="19"/>
    </location>
</feature>
<feature type="domain" description="Beta-lactamase-related" evidence="2">
    <location>
        <begin position="150"/>
        <end position="463"/>
    </location>
</feature>
<dbReference type="InterPro" id="IPR050491">
    <property type="entry name" value="AmpC-like"/>
</dbReference>
<dbReference type="RefSeq" id="WP_310091717.1">
    <property type="nucleotide sequence ID" value="NZ_JAVDUU010000001.1"/>
</dbReference>